<dbReference type="CDD" id="cd15831">
    <property type="entry name" value="BTAD"/>
    <property type="match status" value="1"/>
</dbReference>
<dbReference type="SMART" id="SM00862">
    <property type="entry name" value="Trans_reg_C"/>
    <property type="match status" value="1"/>
</dbReference>
<keyword evidence="5" id="KW-0804">Transcription</keyword>
<evidence type="ECO:0000256" key="4">
    <source>
        <dbReference type="ARBA" id="ARBA00023125"/>
    </source>
</evidence>
<dbReference type="STRING" id="1075402.AN216_19915"/>
<dbReference type="EMBL" id="LJGU01000137">
    <property type="protein sequence ID" value="OEU96597.1"/>
    <property type="molecule type" value="Genomic_DNA"/>
</dbReference>
<reference evidence="10 11" key="1">
    <citation type="journal article" date="2016" name="Front. Microbiol.">
        <title>Comparative Genomics Analysis of Streptomyces Species Reveals Their Adaptation to the Marine Environment and Their Diversity at the Genomic Level.</title>
        <authorList>
            <person name="Tian X."/>
            <person name="Zhang Z."/>
            <person name="Yang T."/>
            <person name="Chen M."/>
            <person name="Li J."/>
            <person name="Chen F."/>
            <person name="Yang J."/>
            <person name="Li W."/>
            <person name="Zhang B."/>
            <person name="Zhang Z."/>
            <person name="Wu J."/>
            <person name="Zhang C."/>
            <person name="Long L."/>
            <person name="Xiao J."/>
        </authorList>
    </citation>
    <scope>NUCLEOTIDE SEQUENCE [LARGE SCALE GENOMIC DNA]</scope>
    <source>
        <strain evidence="10 11">SCSIO 02100</strain>
    </source>
</reference>
<dbReference type="InterPro" id="IPR019734">
    <property type="entry name" value="TPR_rpt"/>
</dbReference>
<dbReference type="PROSITE" id="PS51755">
    <property type="entry name" value="OMPR_PHOB"/>
    <property type="match status" value="1"/>
</dbReference>
<feature type="region of interest" description="Disordered" evidence="8">
    <location>
        <begin position="598"/>
        <end position="619"/>
    </location>
</feature>
<dbReference type="InterPro" id="IPR011990">
    <property type="entry name" value="TPR-like_helical_dom_sf"/>
</dbReference>
<dbReference type="Pfam" id="PF03704">
    <property type="entry name" value="BTAD"/>
    <property type="match status" value="1"/>
</dbReference>
<evidence type="ECO:0000256" key="2">
    <source>
        <dbReference type="ARBA" id="ARBA00023012"/>
    </source>
</evidence>
<dbReference type="OrthoDB" id="581105at2"/>
<evidence type="ECO:0000256" key="8">
    <source>
        <dbReference type="SAM" id="MobiDB-lite"/>
    </source>
</evidence>
<dbReference type="GO" id="GO:0043531">
    <property type="term" value="F:ADP binding"/>
    <property type="evidence" value="ECO:0007669"/>
    <property type="project" value="InterPro"/>
</dbReference>
<keyword evidence="3" id="KW-0805">Transcription regulation</keyword>
<evidence type="ECO:0000256" key="5">
    <source>
        <dbReference type="ARBA" id="ARBA00023163"/>
    </source>
</evidence>
<evidence type="ECO:0000259" key="9">
    <source>
        <dbReference type="PROSITE" id="PS51755"/>
    </source>
</evidence>
<dbReference type="Pfam" id="PF13424">
    <property type="entry name" value="TPR_12"/>
    <property type="match status" value="1"/>
</dbReference>
<dbReference type="GO" id="GO:0000160">
    <property type="term" value="P:phosphorelay signal transduction system"/>
    <property type="evidence" value="ECO:0007669"/>
    <property type="project" value="UniProtKB-KW"/>
</dbReference>
<evidence type="ECO:0000313" key="10">
    <source>
        <dbReference type="EMBL" id="OEU96597.1"/>
    </source>
</evidence>
<dbReference type="GO" id="GO:0006355">
    <property type="term" value="P:regulation of DNA-templated transcription"/>
    <property type="evidence" value="ECO:0007669"/>
    <property type="project" value="InterPro"/>
</dbReference>
<dbReference type="PANTHER" id="PTHR35807:SF1">
    <property type="entry name" value="TRANSCRIPTIONAL REGULATOR REDD"/>
    <property type="match status" value="1"/>
</dbReference>
<dbReference type="SMART" id="SM01043">
    <property type="entry name" value="BTAD"/>
    <property type="match status" value="1"/>
</dbReference>
<dbReference type="PROSITE" id="PS50005">
    <property type="entry name" value="TPR"/>
    <property type="match status" value="1"/>
</dbReference>
<keyword evidence="2" id="KW-0902">Two-component regulatory system</keyword>
<organism evidence="10 11">
    <name type="scientific">Streptomyces oceani</name>
    <dbReference type="NCBI Taxonomy" id="1075402"/>
    <lineage>
        <taxon>Bacteria</taxon>
        <taxon>Bacillati</taxon>
        <taxon>Actinomycetota</taxon>
        <taxon>Actinomycetes</taxon>
        <taxon>Kitasatosporales</taxon>
        <taxon>Streptomycetaceae</taxon>
        <taxon>Streptomyces</taxon>
    </lineage>
</organism>
<keyword evidence="4 7" id="KW-0238">DNA-binding</keyword>
<comment type="caution">
    <text evidence="10">The sequence shown here is derived from an EMBL/GenBank/DDBJ whole genome shotgun (WGS) entry which is preliminary data.</text>
</comment>
<dbReference type="SUPFAM" id="SSF46894">
    <property type="entry name" value="C-terminal effector domain of the bipartite response regulators"/>
    <property type="match status" value="1"/>
</dbReference>
<dbReference type="InterPro" id="IPR027417">
    <property type="entry name" value="P-loop_NTPase"/>
</dbReference>
<dbReference type="RefSeq" id="WP_070198099.1">
    <property type="nucleotide sequence ID" value="NZ_LJGU01000137.1"/>
</dbReference>
<evidence type="ECO:0000313" key="11">
    <source>
        <dbReference type="Proteomes" id="UP000176101"/>
    </source>
</evidence>
<dbReference type="Gene3D" id="3.40.50.300">
    <property type="entry name" value="P-loop containing nucleotide triphosphate hydrolases"/>
    <property type="match status" value="1"/>
</dbReference>
<evidence type="ECO:0000256" key="6">
    <source>
        <dbReference type="PROSITE-ProRule" id="PRU00339"/>
    </source>
</evidence>
<dbReference type="GO" id="GO:0003677">
    <property type="term" value="F:DNA binding"/>
    <property type="evidence" value="ECO:0007669"/>
    <property type="project" value="UniProtKB-UniRule"/>
</dbReference>
<comment type="similarity">
    <text evidence="1">Belongs to the AfsR/DnrI/RedD regulatory family.</text>
</comment>
<dbReference type="PATRIC" id="fig|1075402.3.peg.1460"/>
<dbReference type="Pfam" id="PF00486">
    <property type="entry name" value="Trans_reg_C"/>
    <property type="match status" value="1"/>
</dbReference>
<gene>
    <name evidence="10" type="ORF">AN216_19915</name>
</gene>
<accession>A0A1E7JY39</accession>
<dbReference type="InterPro" id="IPR016032">
    <property type="entry name" value="Sig_transdc_resp-reg_C-effctor"/>
</dbReference>
<feature type="domain" description="OmpR/PhoB-type" evidence="9">
    <location>
        <begin position="2"/>
        <end position="100"/>
    </location>
</feature>
<dbReference type="PRINTS" id="PR00364">
    <property type="entry name" value="DISEASERSIST"/>
</dbReference>
<keyword evidence="11" id="KW-1185">Reference proteome</keyword>
<dbReference type="Gene3D" id="1.10.10.10">
    <property type="entry name" value="Winged helix-like DNA-binding domain superfamily/Winged helix DNA-binding domain"/>
    <property type="match status" value="2"/>
</dbReference>
<evidence type="ECO:0000256" key="7">
    <source>
        <dbReference type="PROSITE-ProRule" id="PRU01091"/>
    </source>
</evidence>
<dbReference type="SUPFAM" id="SSF48452">
    <property type="entry name" value="TPR-like"/>
    <property type="match status" value="3"/>
</dbReference>
<feature type="DNA-binding region" description="OmpR/PhoB-type" evidence="7">
    <location>
        <begin position="2"/>
        <end position="100"/>
    </location>
</feature>
<dbReference type="InterPro" id="IPR036388">
    <property type="entry name" value="WH-like_DNA-bd_sf"/>
</dbReference>
<dbReference type="SMART" id="SM00028">
    <property type="entry name" value="TPR"/>
    <property type="match status" value="6"/>
</dbReference>
<dbReference type="Proteomes" id="UP000176101">
    <property type="component" value="Unassembled WGS sequence"/>
</dbReference>
<feature type="repeat" description="TPR" evidence="6">
    <location>
        <begin position="819"/>
        <end position="852"/>
    </location>
</feature>
<dbReference type="SUPFAM" id="SSF52540">
    <property type="entry name" value="P-loop containing nucleoside triphosphate hydrolases"/>
    <property type="match status" value="1"/>
</dbReference>
<proteinExistence type="inferred from homology"/>
<protein>
    <submittedName>
        <fullName evidence="10">AfsR family transcriptional regulator</fullName>
    </submittedName>
</protein>
<dbReference type="PANTHER" id="PTHR35807">
    <property type="entry name" value="TRANSCRIPTIONAL REGULATOR REDD-RELATED"/>
    <property type="match status" value="1"/>
</dbReference>
<evidence type="ECO:0000256" key="1">
    <source>
        <dbReference type="ARBA" id="ARBA00005820"/>
    </source>
</evidence>
<dbReference type="InterPro" id="IPR005158">
    <property type="entry name" value="BTAD"/>
</dbReference>
<dbReference type="InterPro" id="IPR001867">
    <property type="entry name" value="OmpR/PhoB-type_DNA-bd"/>
</dbReference>
<sequence length="1020" mass="110965">MDETTEARRLQFRILGSFECWDGTERIRVGGPVHEKVLVTLLLEPQRVIPVFRLMEAVWEEDAPATASHQIRKAVAELRQRIPDGRDLIVTEGPGYRVLTTPDQVDLSRFTEGLEQARNATAAGQSAYAAATLREALALWRGPLLAGSGGTVLTAVSAALEERRLTAVEQLFDLRLAAGENSELIGELREFIDTHPLRETLRGQLMLALFRSGRQADALEEFAKVREFLIDELGIGPGDALTELHNAVLRNSPELAAPPLPTAAPFTPQHKPAVLPYDLRDFTGREEEVRELLGFVEQAPGTGPLIVAIDGMGGSGKTSLAVRAAHQLAENYPDAQLYIDLRGFTPNGLPLTAGAAAEALLRMLSVPGDRIPDDAESRIALWRRTMSTHRMILLLDNAVDASQVRPLLTSPTETLVLVTSRALLVDLDAAHTVSLDVMPPSDSAALVESVLGRTRAGAEPEAVEQLVELCGHLPLALRIAAARLRKRPRWTVRYLVDRLRDDVHRLAELNSGERSVEVTLRLSYEGLTAETREAFRLLGQHPGAEIDTYAAGALLDKGVREAEEVLEYLLDMHLLQQHETGRYAFHDLVRSFAHNLSRGSARPVSEPDGGNGSEADSGQEATRAVVRLLDFALAATDAACDLLFPGRVRTDRPEHRPTTAELPPLDTVAQAREWLEREQDSLLAAVSLAYRWEMDSHVGLLAANVVFPLDLRGRLEEFGELGRIAVTASRRLGDSALLRLSLSNLSVACWKLGRFKEGIEMSEEALALAVSLDDRRGEAKDTGVLGLLLSTMGRYEEALPRLRQSIQIKRQLGADRAEAESLTNLSSLYAEWGRFPEAVEAATRAVALSRSIGSVDKEVEGLTDLAVAMMGLGEATEAADLLARARELAVDIVSPADMSFLLALSADAADWLGQDGQATEWAEAALNLDDLSGAPMCEAAVGNIIGRLHSRNGRYSTARDLHTRAHDAASRIGYRIEEARALAGMAHVLEHLGERGAAMAHRETALEAFDAMGIPTATTT</sequence>
<dbReference type="InterPro" id="IPR051677">
    <property type="entry name" value="AfsR-DnrI-RedD_regulator"/>
</dbReference>
<evidence type="ECO:0000256" key="3">
    <source>
        <dbReference type="ARBA" id="ARBA00023015"/>
    </source>
</evidence>
<dbReference type="AlphaFoldDB" id="A0A1E7JY39"/>
<dbReference type="Gene3D" id="1.25.40.10">
    <property type="entry name" value="Tetratricopeptide repeat domain"/>
    <property type="match status" value="3"/>
</dbReference>
<keyword evidence="6" id="KW-0802">TPR repeat</keyword>
<name>A0A1E7JY39_9ACTN</name>